<dbReference type="Proteomes" id="UP000821853">
    <property type="component" value="Chromosome 1"/>
</dbReference>
<evidence type="ECO:0000259" key="1">
    <source>
        <dbReference type="Pfam" id="PF05699"/>
    </source>
</evidence>
<name>A0A9J6F6Z1_HAELO</name>
<protein>
    <recommendedName>
        <fullName evidence="1">HAT C-terminal dimerisation domain-containing protein</fullName>
    </recommendedName>
</protein>
<organism evidence="2 3">
    <name type="scientific">Haemaphysalis longicornis</name>
    <name type="common">Bush tick</name>
    <dbReference type="NCBI Taxonomy" id="44386"/>
    <lineage>
        <taxon>Eukaryota</taxon>
        <taxon>Metazoa</taxon>
        <taxon>Ecdysozoa</taxon>
        <taxon>Arthropoda</taxon>
        <taxon>Chelicerata</taxon>
        <taxon>Arachnida</taxon>
        <taxon>Acari</taxon>
        <taxon>Parasitiformes</taxon>
        <taxon>Ixodida</taxon>
        <taxon>Ixodoidea</taxon>
        <taxon>Ixodidae</taxon>
        <taxon>Haemaphysalinae</taxon>
        <taxon>Haemaphysalis</taxon>
    </lineage>
</organism>
<feature type="domain" description="HAT C-terminal dimerisation" evidence="1">
    <location>
        <begin position="32"/>
        <end position="115"/>
    </location>
</feature>
<evidence type="ECO:0000313" key="3">
    <source>
        <dbReference type="Proteomes" id="UP000821853"/>
    </source>
</evidence>
<dbReference type="OrthoDB" id="6437574at2759"/>
<dbReference type="PANTHER" id="PTHR45749:SF21">
    <property type="entry name" value="DUF4371 DOMAIN-CONTAINING PROTEIN"/>
    <property type="match status" value="1"/>
</dbReference>
<dbReference type="InterPro" id="IPR008906">
    <property type="entry name" value="HATC_C_dom"/>
</dbReference>
<dbReference type="AlphaFoldDB" id="A0A9J6F6Z1"/>
<dbReference type="EMBL" id="JABSTR010000001">
    <property type="protein sequence ID" value="KAH9360670.1"/>
    <property type="molecule type" value="Genomic_DNA"/>
</dbReference>
<comment type="caution">
    <text evidence="2">The sequence shown here is derived from an EMBL/GenBank/DDBJ whole genome shotgun (WGS) entry which is preliminary data.</text>
</comment>
<dbReference type="Pfam" id="PF05699">
    <property type="entry name" value="Dimer_Tnp_hAT"/>
    <property type="match status" value="1"/>
</dbReference>
<reference evidence="2 3" key="1">
    <citation type="journal article" date="2020" name="Cell">
        <title>Large-Scale Comparative Analyses of Tick Genomes Elucidate Their Genetic Diversity and Vector Capacities.</title>
        <authorList>
            <consortium name="Tick Genome and Microbiome Consortium (TIGMIC)"/>
            <person name="Jia N."/>
            <person name="Wang J."/>
            <person name="Shi W."/>
            <person name="Du L."/>
            <person name="Sun Y."/>
            <person name="Zhan W."/>
            <person name="Jiang J.F."/>
            <person name="Wang Q."/>
            <person name="Zhang B."/>
            <person name="Ji P."/>
            <person name="Bell-Sakyi L."/>
            <person name="Cui X.M."/>
            <person name="Yuan T.T."/>
            <person name="Jiang B.G."/>
            <person name="Yang W.F."/>
            <person name="Lam T.T."/>
            <person name="Chang Q.C."/>
            <person name="Ding S.J."/>
            <person name="Wang X.J."/>
            <person name="Zhu J.G."/>
            <person name="Ruan X.D."/>
            <person name="Zhao L."/>
            <person name="Wei J.T."/>
            <person name="Ye R.Z."/>
            <person name="Que T.C."/>
            <person name="Du C.H."/>
            <person name="Zhou Y.H."/>
            <person name="Cheng J.X."/>
            <person name="Dai P.F."/>
            <person name="Guo W.B."/>
            <person name="Han X.H."/>
            <person name="Huang E.J."/>
            <person name="Li L.F."/>
            <person name="Wei W."/>
            <person name="Gao Y.C."/>
            <person name="Liu J.Z."/>
            <person name="Shao H.Z."/>
            <person name="Wang X."/>
            <person name="Wang C.C."/>
            <person name="Yang T.C."/>
            <person name="Huo Q.B."/>
            <person name="Li W."/>
            <person name="Chen H.Y."/>
            <person name="Chen S.E."/>
            <person name="Zhou L.G."/>
            <person name="Ni X.B."/>
            <person name="Tian J.H."/>
            <person name="Sheng Y."/>
            <person name="Liu T."/>
            <person name="Pan Y.S."/>
            <person name="Xia L.Y."/>
            <person name="Li J."/>
            <person name="Zhao F."/>
            <person name="Cao W.C."/>
        </authorList>
    </citation>
    <scope>NUCLEOTIDE SEQUENCE [LARGE SCALE GENOMIC DNA]</scope>
    <source>
        <strain evidence="2">HaeL-2018</strain>
    </source>
</reference>
<gene>
    <name evidence="2" type="ORF">HPB48_004802</name>
</gene>
<dbReference type="VEuPathDB" id="VectorBase:HLOH_063210"/>
<keyword evidence="3" id="KW-1185">Reference proteome</keyword>
<sequence length="138" mass="15881">MISLAQQVERLVETYKNDLEPAFPAEIIQFENFLQSSVCQDTSALGITKLLHKRQLINMFPNLYTALRMYLSIPVANCESERSFSKLSLIKKRLCSNRLDDKLNSLAIMSIESDLVRELSFEQTTWDFAKAKARKMLS</sequence>
<dbReference type="GO" id="GO:0046983">
    <property type="term" value="F:protein dimerization activity"/>
    <property type="evidence" value="ECO:0007669"/>
    <property type="project" value="InterPro"/>
</dbReference>
<proteinExistence type="predicted"/>
<dbReference type="OMA" id="PVANCES"/>
<evidence type="ECO:0000313" key="2">
    <source>
        <dbReference type="EMBL" id="KAH9360670.1"/>
    </source>
</evidence>
<dbReference type="PANTHER" id="PTHR45749">
    <property type="match status" value="1"/>
</dbReference>
<accession>A0A9J6F6Z1</accession>